<protein>
    <submittedName>
        <fullName evidence="1">Uncharacterized protein</fullName>
    </submittedName>
</protein>
<evidence type="ECO:0000313" key="1">
    <source>
        <dbReference type="EMBL" id="KAK2178496.1"/>
    </source>
</evidence>
<accession>A0AAD9NS21</accession>
<proteinExistence type="predicted"/>
<comment type="caution">
    <text evidence="1">The sequence shown here is derived from an EMBL/GenBank/DDBJ whole genome shotgun (WGS) entry which is preliminary data.</text>
</comment>
<keyword evidence="2" id="KW-1185">Reference proteome</keyword>
<reference evidence="1" key="1">
    <citation type="journal article" date="2023" name="Mol. Biol. Evol.">
        <title>Third-Generation Sequencing Reveals the Adaptive Role of the Epigenome in Three Deep-Sea Polychaetes.</title>
        <authorList>
            <person name="Perez M."/>
            <person name="Aroh O."/>
            <person name="Sun Y."/>
            <person name="Lan Y."/>
            <person name="Juniper S.K."/>
            <person name="Young C.R."/>
            <person name="Angers B."/>
            <person name="Qian P.Y."/>
        </authorList>
    </citation>
    <scope>NUCLEOTIDE SEQUENCE</scope>
    <source>
        <strain evidence="1">R07B-5</strain>
    </source>
</reference>
<dbReference type="EMBL" id="JAODUO010000541">
    <property type="protein sequence ID" value="KAK2178496.1"/>
    <property type="molecule type" value="Genomic_DNA"/>
</dbReference>
<sequence>MPPQSMPCYVAKELSHLPPLSMNSFDISSLNPPVMKDMESIKLHLLILQESHKTSMKAQITT</sequence>
<dbReference type="AlphaFoldDB" id="A0AAD9NS21"/>
<organism evidence="1 2">
    <name type="scientific">Ridgeia piscesae</name>
    <name type="common">Tubeworm</name>
    <dbReference type="NCBI Taxonomy" id="27915"/>
    <lineage>
        <taxon>Eukaryota</taxon>
        <taxon>Metazoa</taxon>
        <taxon>Spiralia</taxon>
        <taxon>Lophotrochozoa</taxon>
        <taxon>Annelida</taxon>
        <taxon>Polychaeta</taxon>
        <taxon>Sedentaria</taxon>
        <taxon>Canalipalpata</taxon>
        <taxon>Sabellida</taxon>
        <taxon>Siboglinidae</taxon>
        <taxon>Ridgeia</taxon>
    </lineage>
</organism>
<dbReference type="Proteomes" id="UP001209878">
    <property type="component" value="Unassembled WGS sequence"/>
</dbReference>
<name>A0AAD9NS21_RIDPI</name>
<evidence type="ECO:0000313" key="2">
    <source>
        <dbReference type="Proteomes" id="UP001209878"/>
    </source>
</evidence>
<gene>
    <name evidence="1" type="ORF">NP493_541g01001</name>
</gene>